<feature type="transmembrane region" description="Helical" evidence="2">
    <location>
        <begin position="494"/>
        <end position="518"/>
    </location>
</feature>
<evidence type="ECO:0000313" key="5">
    <source>
        <dbReference type="Proteomes" id="UP000829542"/>
    </source>
</evidence>
<dbReference type="RefSeq" id="WP_242150897.1">
    <property type="nucleotide sequence ID" value="NZ_CP093379.1"/>
</dbReference>
<gene>
    <name evidence="4" type="ORF">MMG00_02480</name>
</gene>
<organism evidence="4 5">
    <name type="scientific">Ignatzschineria rhizosphaerae</name>
    <dbReference type="NCBI Taxonomy" id="2923279"/>
    <lineage>
        <taxon>Bacteria</taxon>
        <taxon>Pseudomonadati</taxon>
        <taxon>Pseudomonadota</taxon>
        <taxon>Gammaproteobacteria</taxon>
        <taxon>Cardiobacteriales</taxon>
        <taxon>Ignatzschineriaceae</taxon>
        <taxon>Ignatzschineria</taxon>
    </lineage>
</organism>
<evidence type="ECO:0000256" key="2">
    <source>
        <dbReference type="SAM" id="Phobius"/>
    </source>
</evidence>
<keyword evidence="2" id="KW-1133">Transmembrane helix</keyword>
<dbReference type="Pfam" id="PF10145">
    <property type="entry name" value="PhageMin_Tail"/>
    <property type="match status" value="1"/>
</dbReference>
<feature type="transmembrane region" description="Helical" evidence="2">
    <location>
        <begin position="464"/>
        <end position="488"/>
    </location>
</feature>
<evidence type="ECO:0000259" key="3">
    <source>
        <dbReference type="Pfam" id="PF10145"/>
    </source>
</evidence>
<name>A0ABY3X4Q2_9GAMM</name>
<dbReference type="InterPro" id="IPR010090">
    <property type="entry name" value="Phage_tape_meas"/>
</dbReference>
<protein>
    <submittedName>
        <fullName evidence="4">Phage tail tape measure protein</fullName>
    </submittedName>
</protein>
<sequence length="903" mass="99114">MAKNLELKVVLSAIDKMTGPLRGIGQQSKRLSQGYREDMRGYNQTLKQTETALKGVRETQRKMVAAGNHNTGATIKAEQALVQRIEQTNAAIAQRKSLMDREIATIRKRQEALDRGQSQMRSGAMNIAKAGAMGYAGARFLAEGVDFDSTMSRVHALTRLDKDSEELKALRDQAKHLGATTWATSSQAAEGQAFYAMAGFTPENIMKAMPGTLDLARASGLEIGRAADIGSNILQGFGLDASEMDRVGDVLVGTFTRTNVNMEMLGDTMRYVAPIAKGLGVSLEETAAMTGILGNVGIQGTQAGTAMRAIFSRLAAGPSMATKALKQIGIKTSDKDGNLKNPIELLGEVIQKTQKMGNTERLRVLKAIAGQEAATAFMALTEKSSLEDIKRIYEEISNNQGESREVSEKMADNLAGDYQKLSSGWSDIRIAIFEINNKGLRKTVQFITEIVNKIGEWVKENPRIVAVLSMAAAGGMTLLGVIGSLQLAMGAFNLVVLANPVVALIGAVIVGLTTLFMYRKEIWGFFKSFAAAPRVYINKAISFLLNLRSTIIGFLKEIPLIGPIFAAVFEYATKPFEWLMESIKWINNRWIAPQFETKNVTGFTSFLREGLAYIKDFRQSIIHLLLDIPVIGPVLGFVFEKMTFMFDIMSGLMGYVIDGLEWIGNMFVAPSFDLSGITGFFDLIRSCIDYLLDLRNNVSDLLNEIPLIGPALSFVFDLLTFPFALLMQAIKKVMEMFEWVGDNWHIMQGWLVGLWENVKSAMQPVVELFTMLIDLISQMINGIKELFSFEAPEWMKKTGSIIGDATSSTYDYFADSMKYTFGSIADFVFDRDETAVRNATSLMKDYALIGGASIVAASPVTNTNNQTNHVEINVTAQTNASAAIIATETVNQLRSTGLIGDMR</sequence>
<keyword evidence="1" id="KW-1188">Viral release from host cell</keyword>
<dbReference type="Proteomes" id="UP000829542">
    <property type="component" value="Chromosome"/>
</dbReference>
<dbReference type="PANTHER" id="PTHR37813:SF1">
    <property type="entry name" value="FELS-2 PROPHAGE PROTEIN"/>
    <property type="match status" value="1"/>
</dbReference>
<keyword evidence="5" id="KW-1185">Reference proteome</keyword>
<feature type="transmembrane region" description="Helical" evidence="2">
    <location>
        <begin position="621"/>
        <end position="639"/>
    </location>
</feature>
<feature type="transmembrane region" description="Helical" evidence="2">
    <location>
        <begin position="707"/>
        <end position="727"/>
    </location>
</feature>
<dbReference type="NCBIfam" id="TIGR01760">
    <property type="entry name" value="tape_meas_TP901"/>
    <property type="match status" value="1"/>
</dbReference>
<evidence type="ECO:0000313" key="4">
    <source>
        <dbReference type="EMBL" id="UNM96741.1"/>
    </source>
</evidence>
<proteinExistence type="predicted"/>
<reference evidence="4 5" key="1">
    <citation type="submission" date="2022-03" db="EMBL/GenBank/DDBJ databases">
        <title>Ignatzschineria rhizosphaerae HR5S32.</title>
        <authorList>
            <person name="Sun J.Q."/>
            <person name="Feng J.Y."/>
        </authorList>
    </citation>
    <scope>NUCLEOTIDE SEQUENCE [LARGE SCALE GENOMIC DNA]</scope>
    <source>
        <strain evidence="4 5">HR5S32</strain>
    </source>
</reference>
<feature type="domain" description="Phage tail tape measure protein" evidence="3">
    <location>
        <begin position="171"/>
        <end position="370"/>
    </location>
</feature>
<keyword evidence="2" id="KW-0472">Membrane</keyword>
<evidence type="ECO:0000256" key="1">
    <source>
        <dbReference type="ARBA" id="ARBA00022612"/>
    </source>
</evidence>
<keyword evidence="2" id="KW-0812">Transmembrane</keyword>
<dbReference type="EMBL" id="CP093379">
    <property type="protein sequence ID" value="UNM96741.1"/>
    <property type="molecule type" value="Genomic_DNA"/>
</dbReference>
<dbReference type="PANTHER" id="PTHR37813">
    <property type="entry name" value="FELS-2 PROPHAGE PROTEIN"/>
    <property type="match status" value="1"/>
</dbReference>
<accession>A0ABY3X4Q2</accession>